<dbReference type="Proteomes" id="UP000613743">
    <property type="component" value="Unassembled WGS sequence"/>
</dbReference>
<reference evidence="1" key="2">
    <citation type="submission" date="2020-09" db="EMBL/GenBank/DDBJ databases">
        <authorList>
            <person name="Sun Q."/>
            <person name="Ohkuma M."/>
        </authorList>
    </citation>
    <scope>NUCLEOTIDE SEQUENCE</scope>
    <source>
        <strain evidence="1">JCM 30804</strain>
    </source>
</reference>
<reference evidence="1" key="1">
    <citation type="journal article" date="2014" name="Int. J. Syst. Evol. Microbiol.">
        <title>Complete genome sequence of Corynebacterium casei LMG S-19264T (=DSM 44701T), isolated from a smear-ripened cheese.</title>
        <authorList>
            <consortium name="US DOE Joint Genome Institute (JGI-PGF)"/>
            <person name="Walter F."/>
            <person name="Albersmeier A."/>
            <person name="Kalinowski J."/>
            <person name="Ruckert C."/>
        </authorList>
    </citation>
    <scope>NUCLEOTIDE SEQUENCE</scope>
    <source>
        <strain evidence="1">JCM 30804</strain>
    </source>
</reference>
<gene>
    <name evidence="1" type="ORF">GCM10009332_06150</name>
</gene>
<dbReference type="EMBL" id="BMPZ01000001">
    <property type="protein sequence ID" value="GGI71552.1"/>
    <property type="molecule type" value="Genomic_DNA"/>
</dbReference>
<dbReference type="AlphaFoldDB" id="A0A917JKP0"/>
<comment type="caution">
    <text evidence="1">The sequence shown here is derived from an EMBL/GenBank/DDBJ whole genome shotgun (WGS) entry which is preliminary data.</text>
</comment>
<evidence type="ECO:0000313" key="1">
    <source>
        <dbReference type="EMBL" id="GGI71552.1"/>
    </source>
</evidence>
<proteinExistence type="predicted"/>
<evidence type="ECO:0000313" key="2">
    <source>
        <dbReference type="Proteomes" id="UP000613743"/>
    </source>
</evidence>
<sequence>MRLLPHLIYVDNKKPANVWFEKPANVWFEKPANVWFEKSPTALTDYTTNIAARLRILLGISDNDFP</sequence>
<keyword evidence="2" id="KW-1185">Reference proteome</keyword>
<protein>
    <submittedName>
        <fullName evidence="1">Uncharacterized protein</fullName>
    </submittedName>
</protein>
<organism evidence="1 2">
    <name type="scientific">Shewanella gelidii</name>
    <dbReference type="NCBI Taxonomy" id="1642821"/>
    <lineage>
        <taxon>Bacteria</taxon>
        <taxon>Pseudomonadati</taxon>
        <taxon>Pseudomonadota</taxon>
        <taxon>Gammaproteobacteria</taxon>
        <taxon>Alteromonadales</taxon>
        <taxon>Shewanellaceae</taxon>
        <taxon>Shewanella</taxon>
    </lineage>
</organism>
<accession>A0A917JKP0</accession>
<name>A0A917JKP0_9GAMM</name>